<dbReference type="Gene3D" id="3.10.350.10">
    <property type="entry name" value="LysM domain"/>
    <property type="match status" value="1"/>
</dbReference>
<dbReference type="Pfam" id="PF01476">
    <property type="entry name" value="LysM"/>
    <property type="match status" value="1"/>
</dbReference>
<feature type="domain" description="LysM" evidence="1">
    <location>
        <begin position="60"/>
        <end position="104"/>
    </location>
</feature>
<name>A0A1I2B6R0_9FLAO</name>
<dbReference type="PANTHER" id="PTHR33734:SF22">
    <property type="entry name" value="MEMBRANE-BOUND LYTIC MUREIN TRANSGLYCOSYLASE D"/>
    <property type="match status" value="1"/>
</dbReference>
<dbReference type="Proteomes" id="UP000198596">
    <property type="component" value="Unassembled WGS sequence"/>
</dbReference>
<dbReference type="AlphaFoldDB" id="A0A1I2B6R0"/>
<organism evidence="2 3">
    <name type="scientific">Flavobacterium xueshanense</name>
    <dbReference type="NCBI Taxonomy" id="935223"/>
    <lineage>
        <taxon>Bacteria</taxon>
        <taxon>Pseudomonadati</taxon>
        <taxon>Bacteroidota</taxon>
        <taxon>Flavobacteriia</taxon>
        <taxon>Flavobacteriales</taxon>
        <taxon>Flavobacteriaceae</taxon>
        <taxon>Flavobacterium</taxon>
    </lineage>
</organism>
<dbReference type="InterPro" id="IPR036779">
    <property type="entry name" value="LysM_dom_sf"/>
</dbReference>
<accession>A0A1I2B6R0</accession>
<dbReference type="STRING" id="935223.SAMN04488131_102248"/>
<dbReference type="InterPro" id="IPR018392">
    <property type="entry name" value="LysM"/>
</dbReference>
<dbReference type="PROSITE" id="PS51782">
    <property type="entry name" value="LYSM"/>
    <property type="match status" value="1"/>
</dbReference>
<dbReference type="CDD" id="cd00118">
    <property type="entry name" value="LysM"/>
    <property type="match status" value="1"/>
</dbReference>
<dbReference type="GO" id="GO:0008932">
    <property type="term" value="F:lytic endotransglycosylase activity"/>
    <property type="evidence" value="ECO:0007669"/>
    <property type="project" value="TreeGrafter"/>
</dbReference>
<gene>
    <name evidence="2" type="ORF">SAMN04488131_102248</name>
</gene>
<evidence type="ECO:0000313" key="2">
    <source>
        <dbReference type="EMBL" id="SFE51845.1"/>
    </source>
</evidence>
<proteinExistence type="predicted"/>
<keyword evidence="3" id="KW-1185">Reference proteome</keyword>
<dbReference type="EMBL" id="FONQ01000002">
    <property type="protein sequence ID" value="SFE51845.1"/>
    <property type="molecule type" value="Genomic_DNA"/>
</dbReference>
<dbReference type="SMART" id="SM00257">
    <property type="entry name" value="LysM"/>
    <property type="match status" value="1"/>
</dbReference>
<dbReference type="RefSeq" id="WP_091203299.1">
    <property type="nucleotide sequence ID" value="NZ_FONQ01000002.1"/>
</dbReference>
<protein>
    <submittedName>
        <fullName evidence="2">LysM domain-containing protein</fullName>
    </submittedName>
</protein>
<evidence type="ECO:0000259" key="1">
    <source>
        <dbReference type="PROSITE" id="PS51782"/>
    </source>
</evidence>
<evidence type="ECO:0000313" key="3">
    <source>
        <dbReference type="Proteomes" id="UP000198596"/>
    </source>
</evidence>
<sequence length="106" mass="11833">MIKYGRSLKIISNQSVVRSVKKESDTDRVTSQAISKNQNLVAYKSKINTSSVPLSTDYSTLYVVQEEDSLFSIAKKHPGVTISDLKKWNGIRSEDIKPGMKLKING</sequence>
<reference evidence="3" key="1">
    <citation type="submission" date="2016-10" db="EMBL/GenBank/DDBJ databases">
        <authorList>
            <person name="Varghese N."/>
            <person name="Submissions S."/>
        </authorList>
    </citation>
    <scope>NUCLEOTIDE SEQUENCE [LARGE SCALE GENOMIC DNA]</scope>
    <source>
        <strain evidence="3">CGMCC 1.9227</strain>
    </source>
</reference>
<dbReference type="SUPFAM" id="SSF54106">
    <property type="entry name" value="LysM domain"/>
    <property type="match status" value="1"/>
</dbReference>
<dbReference type="PANTHER" id="PTHR33734">
    <property type="entry name" value="LYSM DOMAIN-CONTAINING GPI-ANCHORED PROTEIN 2"/>
    <property type="match status" value="1"/>
</dbReference>
<dbReference type="OrthoDB" id="9815002at2"/>